<keyword evidence="2" id="KW-1185">Reference proteome</keyword>
<accession>A0AAV7TU45</accession>
<comment type="caution">
    <text evidence="1">The sequence shown here is derived from an EMBL/GenBank/DDBJ whole genome shotgun (WGS) entry which is preliminary data.</text>
</comment>
<name>A0AAV7TU45_PLEWA</name>
<proteinExistence type="predicted"/>
<reference evidence="1" key="1">
    <citation type="journal article" date="2022" name="bioRxiv">
        <title>Sequencing and chromosome-scale assembly of the giantPleurodeles waltlgenome.</title>
        <authorList>
            <person name="Brown T."/>
            <person name="Elewa A."/>
            <person name="Iarovenko S."/>
            <person name="Subramanian E."/>
            <person name="Araus A.J."/>
            <person name="Petzold A."/>
            <person name="Susuki M."/>
            <person name="Suzuki K.-i.T."/>
            <person name="Hayashi T."/>
            <person name="Toyoda A."/>
            <person name="Oliveira C."/>
            <person name="Osipova E."/>
            <person name="Leigh N.D."/>
            <person name="Simon A."/>
            <person name="Yun M.H."/>
        </authorList>
    </citation>
    <scope>NUCLEOTIDE SEQUENCE</scope>
    <source>
        <strain evidence="1">20211129_DDA</strain>
        <tissue evidence="1">Liver</tissue>
    </source>
</reference>
<sequence>MHVIKMDRTWNGVCRFECVGAVGVGSRCGRTGVEAVISKLKNKEDTLETLPGVRLTFSVAMKCRYKEGDVLGCACDTLFHATMRAIKMD</sequence>
<gene>
    <name evidence="1" type="ORF">NDU88_005199</name>
</gene>
<dbReference type="AlphaFoldDB" id="A0AAV7TU45"/>
<evidence type="ECO:0000313" key="2">
    <source>
        <dbReference type="Proteomes" id="UP001066276"/>
    </source>
</evidence>
<dbReference type="Proteomes" id="UP001066276">
    <property type="component" value="Chromosome 3_2"/>
</dbReference>
<evidence type="ECO:0000313" key="1">
    <source>
        <dbReference type="EMBL" id="KAJ1179971.1"/>
    </source>
</evidence>
<protein>
    <submittedName>
        <fullName evidence="1">Uncharacterized protein</fullName>
    </submittedName>
</protein>
<organism evidence="1 2">
    <name type="scientific">Pleurodeles waltl</name>
    <name type="common">Iberian ribbed newt</name>
    <dbReference type="NCBI Taxonomy" id="8319"/>
    <lineage>
        <taxon>Eukaryota</taxon>
        <taxon>Metazoa</taxon>
        <taxon>Chordata</taxon>
        <taxon>Craniata</taxon>
        <taxon>Vertebrata</taxon>
        <taxon>Euteleostomi</taxon>
        <taxon>Amphibia</taxon>
        <taxon>Batrachia</taxon>
        <taxon>Caudata</taxon>
        <taxon>Salamandroidea</taxon>
        <taxon>Salamandridae</taxon>
        <taxon>Pleurodelinae</taxon>
        <taxon>Pleurodeles</taxon>
    </lineage>
</organism>
<dbReference type="EMBL" id="JANPWB010000006">
    <property type="protein sequence ID" value="KAJ1179971.1"/>
    <property type="molecule type" value="Genomic_DNA"/>
</dbReference>